<dbReference type="GO" id="GO:0016757">
    <property type="term" value="F:glycosyltransferase activity"/>
    <property type="evidence" value="ECO:0007669"/>
    <property type="project" value="UniProtKB-KW"/>
</dbReference>
<dbReference type="InterPro" id="IPR001173">
    <property type="entry name" value="Glyco_trans_2-like"/>
</dbReference>
<dbReference type="InterPro" id="IPR029044">
    <property type="entry name" value="Nucleotide-diphossugar_trans"/>
</dbReference>
<accession>A0A6N2UVC4</accession>
<evidence type="ECO:0000313" key="6">
    <source>
        <dbReference type="Proteomes" id="UP000429211"/>
    </source>
</evidence>
<dbReference type="Pfam" id="PF00535">
    <property type="entry name" value="Glycos_transf_2"/>
    <property type="match status" value="1"/>
</dbReference>
<dbReference type="EMBL" id="WDPD01000001">
    <property type="protein sequence ID" value="KAB7462521.1"/>
    <property type="molecule type" value="Genomic_DNA"/>
</dbReference>
<dbReference type="PANTHER" id="PTHR22916">
    <property type="entry name" value="GLYCOSYLTRANSFERASE"/>
    <property type="match status" value="1"/>
</dbReference>
<dbReference type="PANTHER" id="PTHR22916:SF51">
    <property type="entry name" value="GLYCOSYLTRANSFERASE EPSH-RELATED"/>
    <property type="match status" value="1"/>
</dbReference>
<dbReference type="CDD" id="cd00761">
    <property type="entry name" value="Glyco_tranf_GTA_type"/>
    <property type="match status" value="1"/>
</dbReference>
<keyword evidence="1 5" id="KW-0328">Glycosyltransferase</keyword>
<dbReference type="Proteomes" id="UP000429211">
    <property type="component" value="Unassembled WGS sequence"/>
</dbReference>
<feature type="domain" description="Glycosyltransferase 2-like" evidence="3">
    <location>
        <begin position="8"/>
        <end position="127"/>
    </location>
</feature>
<reference evidence="5" key="2">
    <citation type="submission" date="2019-11" db="EMBL/GenBank/DDBJ databases">
        <authorList>
            <person name="Feng L."/>
        </authorList>
    </citation>
    <scope>NUCLEOTIDE SEQUENCE</scope>
    <source>
        <strain evidence="5">BdentiumLFYP24</strain>
    </source>
</reference>
<protein>
    <submittedName>
        <fullName evidence="4 5">Glycosyltransferase</fullName>
        <ecNumber evidence="5">2.4.-.-</ecNumber>
    </submittedName>
</protein>
<evidence type="ECO:0000256" key="2">
    <source>
        <dbReference type="ARBA" id="ARBA00022679"/>
    </source>
</evidence>
<name>A0A6N2UVC4_9BIFI</name>
<keyword evidence="2 5" id="KW-0808">Transferase</keyword>
<proteinExistence type="predicted"/>
<sequence>MTTSSHISVIVPVYNVRRYLRQCLESLATQNYLSFEVILVDDGSADGSDLLCDEYAAKDERFKVVHQQNAGLSVARNTGLTHASGQYISFVDSDDWVSGYYLSTLMSAIEQSGMPCASLAHLRPFRDGSGCRLYGDHGMPSMRVVGKNVKVADEMTAQKALLRQRINCGAQARLCRRDVLLSIAADGKVFPEGLLYEDLATVYRIMHEARGSALVYESLYAYRRRCSGIMGNYGALHDEKVKSAIRVSHGLYEDMMRWHPELGKETASRCLALLCTVYSSLDAREYGNKEAIWQEIQRYCVLARADSGARLKDRAATCCVMAGEPIFAVFCSLYRGYYRWIGF</sequence>
<dbReference type="SUPFAM" id="SSF53448">
    <property type="entry name" value="Nucleotide-diphospho-sugar transferases"/>
    <property type="match status" value="1"/>
</dbReference>
<organism evidence="5">
    <name type="scientific">Bifidobacterium dentium</name>
    <dbReference type="NCBI Taxonomy" id="1689"/>
    <lineage>
        <taxon>Bacteria</taxon>
        <taxon>Bacillati</taxon>
        <taxon>Actinomycetota</taxon>
        <taxon>Actinomycetes</taxon>
        <taxon>Bifidobacteriales</taxon>
        <taxon>Bifidobacteriaceae</taxon>
        <taxon>Bifidobacterium</taxon>
    </lineage>
</organism>
<evidence type="ECO:0000256" key="1">
    <source>
        <dbReference type="ARBA" id="ARBA00022676"/>
    </source>
</evidence>
<dbReference type="Gene3D" id="3.90.550.10">
    <property type="entry name" value="Spore Coat Polysaccharide Biosynthesis Protein SpsA, Chain A"/>
    <property type="match status" value="1"/>
</dbReference>
<evidence type="ECO:0000313" key="4">
    <source>
        <dbReference type="EMBL" id="KAB7462521.1"/>
    </source>
</evidence>
<dbReference type="EMBL" id="CACRSP010000015">
    <property type="protein sequence ID" value="VYT20732.1"/>
    <property type="molecule type" value="Genomic_DNA"/>
</dbReference>
<dbReference type="EC" id="2.4.-.-" evidence="5"/>
<evidence type="ECO:0000313" key="5">
    <source>
        <dbReference type="EMBL" id="VYT20732.1"/>
    </source>
</evidence>
<evidence type="ECO:0000259" key="3">
    <source>
        <dbReference type="Pfam" id="PF00535"/>
    </source>
</evidence>
<dbReference type="AlphaFoldDB" id="A0A6N2UVC4"/>
<dbReference type="RefSeq" id="WP_034522574.1">
    <property type="nucleotide sequence ID" value="NZ_CACRSP010000015.1"/>
</dbReference>
<gene>
    <name evidence="5" type="primary">epsH_2</name>
    <name evidence="5" type="ORF">BDLFYP24_00548</name>
    <name evidence="4" type="ORF">GBB04_01755</name>
</gene>
<reference evidence="4 6" key="1">
    <citation type="journal article" date="2019" name="Nat. Med.">
        <title>A library of human gut bacterial isolates paired with longitudinal multiomics data enables mechanistic microbiome research.</title>
        <authorList>
            <person name="Poyet M."/>
            <person name="Groussin M."/>
            <person name="Gibbons S.M."/>
            <person name="Avila-Pacheco J."/>
            <person name="Jiang X."/>
            <person name="Kearney S.M."/>
            <person name="Perrotta A.R."/>
            <person name="Berdy B."/>
            <person name="Zhao S."/>
            <person name="Lieberman T.D."/>
            <person name="Swanson P.K."/>
            <person name="Smith M."/>
            <person name="Roesemann S."/>
            <person name="Alexander J.E."/>
            <person name="Rich S.A."/>
            <person name="Livny J."/>
            <person name="Vlamakis H."/>
            <person name="Clish C."/>
            <person name="Bullock K."/>
            <person name="Deik A."/>
            <person name="Scott J."/>
            <person name="Pierce K.A."/>
            <person name="Xavier R.J."/>
            <person name="Alm E.J."/>
        </authorList>
    </citation>
    <scope>NUCLEOTIDE SEQUENCE [LARGE SCALE GENOMIC DNA]</scope>
    <source>
        <strain evidence="4 6">BIOML-A2</strain>
    </source>
</reference>